<dbReference type="STRING" id="1850254.LPB137_05095"/>
<evidence type="ECO:0000313" key="2">
    <source>
        <dbReference type="EMBL" id="APW65265.1"/>
    </source>
</evidence>
<dbReference type="RefSeq" id="WP_076085273.1">
    <property type="nucleotide sequence ID" value="NZ_CP019070.1"/>
</dbReference>
<dbReference type="Proteomes" id="UP000186074">
    <property type="component" value="Chromosome"/>
</dbReference>
<dbReference type="KEGG" id="alp:LPB137_05095"/>
<sequence length="350" mass="40529">MANYINVKPVKNGFSNTNIITLKKTSQTEIKIQAFHIPNPKDDGKIHHYAIELSIWKKNKQTKEYEPYLNEDIEHMYSTTKSIKIQEKDVLDKLLKFLISQDALIGKRIEKEIILADKEEFIEINKIKDQLSKNELTISDLNSLDTIINIKKFTASRNSLIKLIEYLNDKNTNFLNNAKNDPLTNIYTANQKEKFFQNWIESNLWVFGTSYIRKLDKTKLSFNSDSDIVMETLDGFYELIEIKLPSVVLFKFDDSHNSYYPSPALSSAIGQVLKYLQDVAEYKHQIEKVNKTTILFPKAKLIIGIEPTEDGEKEALRRFNSSLNNIEILTYDNLIKNAGTLIEIYKSKVI</sequence>
<keyword evidence="3" id="KW-1185">Reference proteome</keyword>
<evidence type="ECO:0000259" key="1">
    <source>
        <dbReference type="Pfam" id="PF14082"/>
    </source>
</evidence>
<dbReference type="EMBL" id="CP019070">
    <property type="protein sequence ID" value="APW65265.1"/>
    <property type="molecule type" value="Genomic_DNA"/>
</dbReference>
<proteinExistence type="predicted"/>
<gene>
    <name evidence="2" type="ORF">LPB137_05095</name>
</gene>
<feature type="domain" description="Shedu protein SduA C-terminal" evidence="1">
    <location>
        <begin position="191"/>
        <end position="335"/>
    </location>
</feature>
<accession>A0A1P8KL57</accession>
<reference evidence="2 3" key="1">
    <citation type="submission" date="2017-01" db="EMBL/GenBank/DDBJ databases">
        <title>Genome sequencing of Arcobacter sp. LPB0137.</title>
        <authorList>
            <person name="Lee G.-W."/>
            <person name="Yi H."/>
        </authorList>
    </citation>
    <scope>NUCLEOTIDE SEQUENCE [LARGE SCALE GENOMIC DNA]</scope>
    <source>
        <strain evidence="2 3">LPB0137</strain>
    </source>
</reference>
<dbReference type="OrthoDB" id="784881at2"/>
<dbReference type="Pfam" id="PF14082">
    <property type="entry name" value="SduA_C"/>
    <property type="match status" value="1"/>
</dbReference>
<protein>
    <recommendedName>
        <fullName evidence="1">Shedu protein SduA C-terminal domain-containing protein</fullName>
    </recommendedName>
</protein>
<organism evidence="2 3">
    <name type="scientific">Poseidonibacter parvus</name>
    <dbReference type="NCBI Taxonomy" id="1850254"/>
    <lineage>
        <taxon>Bacteria</taxon>
        <taxon>Pseudomonadati</taxon>
        <taxon>Campylobacterota</taxon>
        <taxon>Epsilonproteobacteria</taxon>
        <taxon>Campylobacterales</taxon>
        <taxon>Arcobacteraceae</taxon>
        <taxon>Poseidonibacter</taxon>
    </lineage>
</organism>
<dbReference type="AlphaFoldDB" id="A0A1P8KL57"/>
<name>A0A1P8KL57_9BACT</name>
<dbReference type="InterPro" id="IPR025359">
    <property type="entry name" value="SduA_C"/>
</dbReference>
<evidence type="ECO:0000313" key="3">
    <source>
        <dbReference type="Proteomes" id="UP000186074"/>
    </source>
</evidence>